<evidence type="ECO:0000313" key="3">
    <source>
        <dbReference type="Proteomes" id="UP000219612"/>
    </source>
</evidence>
<dbReference type="RefSeq" id="WP_097327762.1">
    <property type="nucleotide sequence ID" value="NZ_OBDY01000031.1"/>
</dbReference>
<dbReference type="Gene3D" id="3.30.1310.10">
    <property type="entry name" value="Nucleoid-associated protein YbaB-like domain"/>
    <property type="match status" value="1"/>
</dbReference>
<dbReference type="GO" id="GO:0003677">
    <property type="term" value="F:DNA binding"/>
    <property type="evidence" value="ECO:0007669"/>
    <property type="project" value="UniProtKB-KW"/>
</dbReference>
<dbReference type="InterPro" id="IPR036894">
    <property type="entry name" value="YbaB-like_sf"/>
</dbReference>
<protein>
    <submittedName>
        <fullName evidence="2">YbaB/EbfC DNA-binding family protein</fullName>
    </submittedName>
</protein>
<organism evidence="2 3">
    <name type="scientific">Paractinoplanes atraurantiacus</name>
    <dbReference type="NCBI Taxonomy" id="1036182"/>
    <lineage>
        <taxon>Bacteria</taxon>
        <taxon>Bacillati</taxon>
        <taxon>Actinomycetota</taxon>
        <taxon>Actinomycetes</taxon>
        <taxon>Micromonosporales</taxon>
        <taxon>Micromonosporaceae</taxon>
        <taxon>Paractinoplanes</taxon>
    </lineage>
</organism>
<gene>
    <name evidence="2" type="ORF">SAMN05421748_131130</name>
</gene>
<dbReference type="InterPro" id="IPR004401">
    <property type="entry name" value="YbaB/EbfC"/>
</dbReference>
<reference evidence="2 3" key="1">
    <citation type="submission" date="2017-09" db="EMBL/GenBank/DDBJ databases">
        <authorList>
            <person name="Ehlers B."/>
            <person name="Leendertz F.H."/>
        </authorList>
    </citation>
    <scope>NUCLEOTIDE SEQUENCE [LARGE SCALE GENOMIC DNA]</scope>
    <source>
        <strain evidence="2 3">CGMCC 4.6857</strain>
    </source>
</reference>
<accession>A0A285K669</accession>
<dbReference type="EMBL" id="OBDY01000031">
    <property type="protein sequence ID" value="SNY67507.1"/>
    <property type="molecule type" value="Genomic_DNA"/>
</dbReference>
<feature type="coiled-coil region" evidence="1">
    <location>
        <begin position="110"/>
        <end position="137"/>
    </location>
</feature>
<name>A0A285K669_9ACTN</name>
<keyword evidence="1" id="KW-0175">Coiled coil</keyword>
<keyword evidence="3" id="KW-1185">Reference proteome</keyword>
<evidence type="ECO:0000313" key="2">
    <source>
        <dbReference type="EMBL" id="SNY67507.1"/>
    </source>
</evidence>
<proteinExistence type="predicted"/>
<dbReference type="Pfam" id="PF02575">
    <property type="entry name" value="YbaB_DNA_bd"/>
    <property type="match status" value="1"/>
</dbReference>
<dbReference type="AlphaFoldDB" id="A0A285K669"/>
<sequence>MSDAERSLAALEQAIADYPRQLAETTERVDAAASATVTGQDEGGLVTVTASGAGHILAVRVSPRALRDLDARTVAARVAAAANAALARAEQSLAEAAGHAPADLDEERKMRAFEQRMDATMDRLDRLDRSLDRLLDQ</sequence>
<evidence type="ECO:0000256" key="1">
    <source>
        <dbReference type="SAM" id="Coils"/>
    </source>
</evidence>
<dbReference type="SUPFAM" id="SSF82607">
    <property type="entry name" value="YbaB-like"/>
    <property type="match status" value="1"/>
</dbReference>
<keyword evidence="2" id="KW-0238">DNA-binding</keyword>
<dbReference type="Proteomes" id="UP000219612">
    <property type="component" value="Unassembled WGS sequence"/>
</dbReference>